<comment type="caution">
    <text evidence="18">The sequence shown here is derived from an EMBL/GenBank/DDBJ whole genome shotgun (WGS) entry which is preliminary data.</text>
</comment>
<dbReference type="GO" id="GO:0008360">
    <property type="term" value="P:regulation of cell shape"/>
    <property type="evidence" value="ECO:0007669"/>
    <property type="project" value="UniProtKB-KW"/>
</dbReference>
<dbReference type="InterPro" id="IPR036615">
    <property type="entry name" value="Mur_ligase_C_dom_sf"/>
</dbReference>
<dbReference type="InterPro" id="IPR005758">
    <property type="entry name" value="UDP-N-AcMur_Ala_ligase_MurC"/>
</dbReference>
<dbReference type="AlphaFoldDB" id="A0A5R9DUJ4"/>
<comment type="pathway">
    <text evidence="2 14">Cell wall biogenesis; peptidoglycan biosynthesis.</text>
</comment>
<evidence type="ECO:0000259" key="16">
    <source>
        <dbReference type="Pfam" id="PF02875"/>
    </source>
</evidence>
<evidence type="ECO:0000256" key="4">
    <source>
        <dbReference type="ARBA" id="ARBA00022490"/>
    </source>
</evidence>
<evidence type="ECO:0000256" key="12">
    <source>
        <dbReference type="ARBA" id="ARBA00023316"/>
    </source>
</evidence>
<protein>
    <recommendedName>
        <fullName evidence="3 14">UDP-N-acetylmuramate--L-alanine ligase</fullName>
        <ecNumber evidence="3 14">6.3.2.8</ecNumber>
    </recommendedName>
    <alternativeName>
        <fullName evidence="14">UDP-N-acetylmuramoyl-L-alanine synthetase</fullName>
    </alternativeName>
</protein>
<dbReference type="GO" id="GO:0009252">
    <property type="term" value="P:peptidoglycan biosynthetic process"/>
    <property type="evidence" value="ECO:0007669"/>
    <property type="project" value="UniProtKB-UniRule"/>
</dbReference>
<gene>
    <name evidence="14" type="primary">murC</name>
    <name evidence="18" type="ORF">FEZ33_06840</name>
</gene>
<dbReference type="GO" id="GO:0051301">
    <property type="term" value="P:cell division"/>
    <property type="evidence" value="ECO:0007669"/>
    <property type="project" value="UniProtKB-KW"/>
</dbReference>
<dbReference type="InterPro" id="IPR004101">
    <property type="entry name" value="Mur_ligase_C"/>
</dbReference>
<evidence type="ECO:0000256" key="7">
    <source>
        <dbReference type="ARBA" id="ARBA00022741"/>
    </source>
</evidence>
<dbReference type="Pfam" id="PF01225">
    <property type="entry name" value="Mur_ligase"/>
    <property type="match status" value="1"/>
</dbReference>
<feature type="domain" description="Mur ligase N-terminal catalytic" evidence="15">
    <location>
        <begin position="7"/>
        <end position="105"/>
    </location>
</feature>
<dbReference type="GO" id="GO:0005524">
    <property type="term" value="F:ATP binding"/>
    <property type="evidence" value="ECO:0007669"/>
    <property type="project" value="UniProtKB-UniRule"/>
</dbReference>
<dbReference type="SUPFAM" id="SSF53244">
    <property type="entry name" value="MurD-like peptide ligases, peptide-binding domain"/>
    <property type="match status" value="1"/>
</dbReference>
<evidence type="ECO:0000256" key="9">
    <source>
        <dbReference type="ARBA" id="ARBA00022960"/>
    </source>
</evidence>
<accession>A0A5R9DUJ4</accession>
<dbReference type="HAMAP" id="MF_00046">
    <property type="entry name" value="MurC"/>
    <property type="match status" value="1"/>
</dbReference>
<dbReference type="PANTHER" id="PTHR43445">
    <property type="entry name" value="UDP-N-ACETYLMURAMATE--L-ALANINE LIGASE-RELATED"/>
    <property type="match status" value="1"/>
</dbReference>
<dbReference type="Gene3D" id="3.40.50.720">
    <property type="entry name" value="NAD(P)-binding Rossmann-like Domain"/>
    <property type="match status" value="1"/>
</dbReference>
<evidence type="ECO:0000256" key="5">
    <source>
        <dbReference type="ARBA" id="ARBA00022598"/>
    </source>
</evidence>
<keyword evidence="8 14" id="KW-0067">ATP-binding</keyword>
<comment type="subcellular location">
    <subcellularLocation>
        <location evidence="1 14">Cytoplasm</location>
    </subcellularLocation>
</comment>
<dbReference type="EMBL" id="VBSP01000021">
    <property type="protein sequence ID" value="TLQ41050.1"/>
    <property type="molecule type" value="Genomic_DNA"/>
</dbReference>
<dbReference type="InterPro" id="IPR013221">
    <property type="entry name" value="Mur_ligase_cen"/>
</dbReference>
<comment type="function">
    <text evidence="14">Cell wall formation.</text>
</comment>
<dbReference type="Proteomes" id="UP000306420">
    <property type="component" value="Unassembled WGS sequence"/>
</dbReference>
<dbReference type="NCBIfam" id="TIGR01082">
    <property type="entry name" value="murC"/>
    <property type="match status" value="1"/>
</dbReference>
<dbReference type="Pfam" id="PF08245">
    <property type="entry name" value="Mur_ligase_M"/>
    <property type="match status" value="1"/>
</dbReference>
<feature type="domain" description="Mur ligase central" evidence="17">
    <location>
        <begin position="110"/>
        <end position="278"/>
    </location>
</feature>
<evidence type="ECO:0000259" key="15">
    <source>
        <dbReference type="Pfam" id="PF01225"/>
    </source>
</evidence>
<feature type="domain" description="Mur ligase C-terminal" evidence="16">
    <location>
        <begin position="301"/>
        <end position="402"/>
    </location>
</feature>
<evidence type="ECO:0000256" key="13">
    <source>
        <dbReference type="ARBA" id="ARBA00047833"/>
    </source>
</evidence>
<dbReference type="OrthoDB" id="9804126at2"/>
<evidence type="ECO:0000256" key="14">
    <source>
        <dbReference type="HAMAP-Rule" id="MF_00046"/>
    </source>
</evidence>
<dbReference type="SUPFAM" id="SSF53623">
    <property type="entry name" value="MurD-like peptide ligases, catalytic domain"/>
    <property type="match status" value="1"/>
</dbReference>
<keyword evidence="4 14" id="KW-0963">Cytoplasm</keyword>
<evidence type="ECO:0000313" key="19">
    <source>
        <dbReference type="Proteomes" id="UP000306420"/>
    </source>
</evidence>
<keyword evidence="10 14" id="KW-0573">Peptidoglycan synthesis</keyword>
<evidence type="ECO:0000313" key="18">
    <source>
        <dbReference type="EMBL" id="TLQ41050.1"/>
    </source>
</evidence>
<keyword evidence="11 14" id="KW-0131">Cell cycle</keyword>
<dbReference type="EC" id="6.3.2.8" evidence="3 14"/>
<dbReference type="InterPro" id="IPR000713">
    <property type="entry name" value="Mur_ligase_N"/>
</dbReference>
<reference evidence="18 19" key="1">
    <citation type="submission" date="2019-05" db="EMBL/GenBank/DDBJ databases">
        <title>The metagenome of a microbial culture collection derived from dairy environment covers the genomic content of the human microbiome.</title>
        <authorList>
            <person name="Roder T."/>
            <person name="Wuthrich D."/>
            <person name="Sattari Z."/>
            <person name="Von Ah U."/>
            <person name="Bar C."/>
            <person name="Ronchi F."/>
            <person name="Macpherson A.J."/>
            <person name="Ganal-Vonarburg S.C."/>
            <person name="Bruggmann R."/>
            <person name="Vergeres G."/>
        </authorList>
    </citation>
    <scope>NUCLEOTIDE SEQUENCE [LARGE SCALE GENOMIC DNA]</scope>
    <source>
        <strain evidence="18 19">FAM 24227</strain>
    </source>
</reference>
<keyword evidence="9 14" id="KW-0133">Cell shape</keyword>
<organism evidence="18 19">
    <name type="scientific">Ruoffia tabacinasalis</name>
    <dbReference type="NCBI Taxonomy" id="87458"/>
    <lineage>
        <taxon>Bacteria</taxon>
        <taxon>Bacillati</taxon>
        <taxon>Bacillota</taxon>
        <taxon>Bacilli</taxon>
        <taxon>Lactobacillales</taxon>
        <taxon>Aerococcaceae</taxon>
        <taxon>Ruoffia</taxon>
    </lineage>
</organism>
<evidence type="ECO:0000256" key="8">
    <source>
        <dbReference type="ARBA" id="ARBA00022840"/>
    </source>
</evidence>
<evidence type="ECO:0000256" key="11">
    <source>
        <dbReference type="ARBA" id="ARBA00023306"/>
    </source>
</evidence>
<dbReference type="UniPathway" id="UPA00219"/>
<dbReference type="SUPFAM" id="SSF51984">
    <property type="entry name" value="MurCD N-terminal domain"/>
    <property type="match status" value="1"/>
</dbReference>
<dbReference type="Gene3D" id="3.40.1190.10">
    <property type="entry name" value="Mur-like, catalytic domain"/>
    <property type="match status" value="1"/>
</dbReference>
<dbReference type="PANTHER" id="PTHR43445:SF3">
    <property type="entry name" value="UDP-N-ACETYLMURAMATE--L-ALANINE LIGASE"/>
    <property type="match status" value="1"/>
</dbReference>
<dbReference type="InterPro" id="IPR050061">
    <property type="entry name" value="MurCDEF_pg_biosynth"/>
</dbReference>
<evidence type="ECO:0000259" key="17">
    <source>
        <dbReference type="Pfam" id="PF08245"/>
    </source>
</evidence>
<feature type="binding site" evidence="14">
    <location>
        <begin position="112"/>
        <end position="118"/>
    </location>
    <ligand>
        <name>ATP</name>
        <dbReference type="ChEBI" id="CHEBI:30616"/>
    </ligand>
</feature>
<keyword evidence="6 14" id="KW-0132">Cell division</keyword>
<dbReference type="GO" id="GO:0008763">
    <property type="term" value="F:UDP-N-acetylmuramate-L-alanine ligase activity"/>
    <property type="evidence" value="ECO:0007669"/>
    <property type="project" value="UniProtKB-UniRule"/>
</dbReference>
<evidence type="ECO:0000256" key="2">
    <source>
        <dbReference type="ARBA" id="ARBA00004752"/>
    </source>
</evidence>
<dbReference type="Pfam" id="PF02875">
    <property type="entry name" value="Mur_ligase_C"/>
    <property type="match status" value="1"/>
</dbReference>
<keyword evidence="12 14" id="KW-0961">Cell wall biogenesis/degradation</keyword>
<dbReference type="GO" id="GO:0005737">
    <property type="term" value="C:cytoplasm"/>
    <property type="evidence" value="ECO:0007669"/>
    <property type="project" value="UniProtKB-SubCell"/>
</dbReference>
<evidence type="ECO:0000256" key="1">
    <source>
        <dbReference type="ARBA" id="ARBA00004496"/>
    </source>
</evidence>
<keyword evidence="7 14" id="KW-0547">Nucleotide-binding</keyword>
<comment type="similarity">
    <text evidence="14">Belongs to the MurCDEF family.</text>
</comment>
<dbReference type="Gene3D" id="3.90.190.20">
    <property type="entry name" value="Mur ligase, C-terminal domain"/>
    <property type="match status" value="1"/>
</dbReference>
<comment type="catalytic activity">
    <reaction evidence="13 14">
        <text>UDP-N-acetyl-alpha-D-muramate + L-alanine + ATP = UDP-N-acetyl-alpha-D-muramoyl-L-alanine + ADP + phosphate + H(+)</text>
        <dbReference type="Rhea" id="RHEA:23372"/>
        <dbReference type="ChEBI" id="CHEBI:15378"/>
        <dbReference type="ChEBI" id="CHEBI:30616"/>
        <dbReference type="ChEBI" id="CHEBI:43474"/>
        <dbReference type="ChEBI" id="CHEBI:57972"/>
        <dbReference type="ChEBI" id="CHEBI:70757"/>
        <dbReference type="ChEBI" id="CHEBI:83898"/>
        <dbReference type="ChEBI" id="CHEBI:456216"/>
        <dbReference type="EC" id="6.3.2.8"/>
    </reaction>
</comment>
<dbReference type="InterPro" id="IPR036565">
    <property type="entry name" value="Mur-like_cat_sf"/>
</dbReference>
<proteinExistence type="inferred from homology"/>
<dbReference type="RefSeq" id="WP_138404689.1">
    <property type="nucleotide sequence ID" value="NZ_VBSP01000021.1"/>
</dbReference>
<evidence type="ECO:0000256" key="3">
    <source>
        <dbReference type="ARBA" id="ARBA00012211"/>
    </source>
</evidence>
<keyword evidence="5 14" id="KW-0436">Ligase</keyword>
<evidence type="ECO:0000256" key="6">
    <source>
        <dbReference type="ARBA" id="ARBA00022618"/>
    </source>
</evidence>
<evidence type="ECO:0000256" key="10">
    <source>
        <dbReference type="ARBA" id="ARBA00022984"/>
    </source>
</evidence>
<dbReference type="GO" id="GO:0071555">
    <property type="term" value="P:cell wall organization"/>
    <property type="evidence" value="ECO:0007669"/>
    <property type="project" value="UniProtKB-KW"/>
</dbReference>
<name>A0A5R9DUJ4_9LACT</name>
<sequence>MINKEHKYHFVGIKGSGMSALALILHGEGFEVQGSDVGKYFFTQQELENQDITILEFDADNITEDLTIIAGNAFNDDHPELVKARELGLEIYRYHDFIGGLIQNYTSIAVTGSHGKTSTTGLLSHTLKNLAPTSYLIGDGTGFGDETATYFALEACEYRRHFLAYKPDYAIVTNVDFDHPDYYRSIEDVFEAIQTFSNQANKAIIACGDDEYLPNLKSDGPIYYYGLTEESRVNAKNIDRTVEGSEFDVVIDGEVFGRFAIPVYGEHNILNALSVITVLYLEGFKAEDIKEHIATFGGVKRRFSARQIQDLTIIDDYAHHPSEITATIDAAKQRYPNREIVAIFQPHTFSRTVAMLNEFAESLSLADKVYLVEIFNSAREANGEVTIEDLAKLIHQNVEIISTDHLSPLMGYKDAVFLFMGAGDIDELSRQFEKAYANLSPNRL</sequence>